<comment type="caution">
    <text evidence="2">The sequence shown here is derived from an EMBL/GenBank/DDBJ whole genome shotgun (WGS) entry which is preliminary data.</text>
</comment>
<dbReference type="Proteomes" id="UP000641386">
    <property type="component" value="Unassembled WGS sequence"/>
</dbReference>
<keyword evidence="3" id="KW-1185">Reference proteome</keyword>
<evidence type="ECO:0000313" key="3">
    <source>
        <dbReference type="Proteomes" id="UP000641386"/>
    </source>
</evidence>
<dbReference type="EMBL" id="BNBC01000062">
    <property type="protein sequence ID" value="GHF12304.1"/>
    <property type="molecule type" value="Genomic_DNA"/>
</dbReference>
<sequence>MWSLRLEQVSGGAGRQGAGYVGIGVEHREDQDLRYGSAPLIGRGGGDDPPCRRHPVRAVAELEVSRTRFTSWLVLEGKNAGKGRAEGKPWVSGPALRRRR</sequence>
<evidence type="ECO:0000256" key="1">
    <source>
        <dbReference type="SAM" id="MobiDB-lite"/>
    </source>
</evidence>
<evidence type="ECO:0000313" key="2">
    <source>
        <dbReference type="EMBL" id="GHF12304.1"/>
    </source>
</evidence>
<name>A0A919AKH2_9ACTN</name>
<reference evidence="2" key="1">
    <citation type="journal article" date="2014" name="Int. J. Syst. Evol. Microbiol.">
        <title>Complete genome sequence of Corynebacterium casei LMG S-19264T (=DSM 44701T), isolated from a smear-ripened cheese.</title>
        <authorList>
            <consortium name="US DOE Joint Genome Institute (JGI-PGF)"/>
            <person name="Walter F."/>
            <person name="Albersmeier A."/>
            <person name="Kalinowski J."/>
            <person name="Ruckert C."/>
        </authorList>
    </citation>
    <scope>NUCLEOTIDE SEQUENCE</scope>
    <source>
        <strain evidence="2">JCM 3302</strain>
    </source>
</reference>
<dbReference type="AlphaFoldDB" id="A0A919AKH2"/>
<protein>
    <submittedName>
        <fullName evidence="2">Uncharacterized protein</fullName>
    </submittedName>
</protein>
<reference evidence="2" key="2">
    <citation type="submission" date="2020-09" db="EMBL/GenBank/DDBJ databases">
        <authorList>
            <person name="Sun Q."/>
            <person name="Ohkuma M."/>
        </authorList>
    </citation>
    <scope>NUCLEOTIDE SEQUENCE</scope>
    <source>
        <strain evidence="2">JCM 3302</strain>
    </source>
</reference>
<proteinExistence type="predicted"/>
<accession>A0A919AKH2</accession>
<organism evidence="2 3">
    <name type="scientific">Streptomyces spiralis</name>
    <dbReference type="NCBI Taxonomy" id="66376"/>
    <lineage>
        <taxon>Bacteria</taxon>
        <taxon>Bacillati</taxon>
        <taxon>Actinomycetota</taxon>
        <taxon>Actinomycetes</taxon>
        <taxon>Kitasatosporales</taxon>
        <taxon>Streptomycetaceae</taxon>
        <taxon>Streptomyces</taxon>
    </lineage>
</organism>
<gene>
    <name evidence="2" type="ORF">GCM10014715_79990</name>
</gene>
<feature type="region of interest" description="Disordered" evidence="1">
    <location>
        <begin position="81"/>
        <end position="100"/>
    </location>
</feature>